<dbReference type="Pfam" id="PF04366">
    <property type="entry name" value="Ysc84"/>
    <property type="match status" value="1"/>
</dbReference>
<reference evidence="2 3" key="1">
    <citation type="submission" date="2017-03" db="EMBL/GenBank/DDBJ databases">
        <authorList>
            <person name="Afonso C.L."/>
            <person name="Miller P.J."/>
            <person name="Scott M.A."/>
            <person name="Spackman E."/>
            <person name="Goraichik I."/>
            <person name="Dimitrov K.M."/>
            <person name="Suarez D.L."/>
            <person name="Swayne D.E."/>
        </authorList>
    </citation>
    <scope>NUCLEOTIDE SEQUENCE [LARGE SCALE GENOMIC DNA]</scope>
    <source>
        <strain evidence="2">Genome sequencing of Nitrospira japonica strain NJ11</strain>
    </source>
</reference>
<proteinExistence type="predicted"/>
<gene>
    <name evidence="2" type="ORF">NSJP_2600</name>
</gene>
<dbReference type="STRING" id="1325564.NSJP_2600"/>
<dbReference type="PANTHER" id="PTHR15629">
    <property type="entry name" value="SH3YL1 PROTEIN"/>
    <property type="match status" value="1"/>
</dbReference>
<dbReference type="InterPro" id="IPR051702">
    <property type="entry name" value="SH3_domain_YSC84-like"/>
</dbReference>
<organism evidence="2 3">
    <name type="scientific">Nitrospira japonica</name>
    <dbReference type="NCBI Taxonomy" id="1325564"/>
    <lineage>
        <taxon>Bacteria</taxon>
        <taxon>Pseudomonadati</taxon>
        <taxon>Nitrospirota</taxon>
        <taxon>Nitrospiria</taxon>
        <taxon>Nitrospirales</taxon>
        <taxon>Nitrospiraceae</taxon>
        <taxon>Nitrospira</taxon>
    </lineage>
</organism>
<dbReference type="KEGG" id="nja:NSJP_2600"/>
<dbReference type="Proteomes" id="UP000192042">
    <property type="component" value="Chromosome I"/>
</dbReference>
<dbReference type="GO" id="GO:0035091">
    <property type="term" value="F:phosphatidylinositol binding"/>
    <property type="evidence" value="ECO:0007669"/>
    <property type="project" value="TreeGrafter"/>
</dbReference>
<feature type="domain" description="Ysc84 actin-binding" evidence="1">
    <location>
        <begin position="124"/>
        <end position="233"/>
    </location>
</feature>
<evidence type="ECO:0000313" key="2">
    <source>
        <dbReference type="EMBL" id="SLM48767.1"/>
    </source>
</evidence>
<name>A0A1W1I6X9_9BACT</name>
<dbReference type="AlphaFoldDB" id="A0A1W1I6X9"/>
<dbReference type="EMBL" id="LT828648">
    <property type="protein sequence ID" value="SLM48767.1"/>
    <property type="molecule type" value="Genomic_DNA"/>
</dbReference>
<dbReference type="CDD" id="cd11524">
    <property type="entry name" value="SYLF"/>
    <property type="match status" value="1"/>
</dbReference>
<evidence type="ECO:0000259" key="1">
    <source>
        <dbReference type="Pfam" id="PF04366"/>
    </source>
</evidence>
<evidence type="ECO:0000313" key="3">
    <source>
        <dbReference type="Proteomes" id="UP000192042"/>
    </source>
</evidence>
<dbReference type="PANTHER" id="PTHR15629:SF2">
    <property type="entry name" value="SH3 DOMAIN-CONTAINING YSC84-LIKE PROTEIN 1"/>
    <property type="match status" value="1"/>
</dbReference>
<protein>
    <recommendedName>
        <fullName evidence="1">Ysc84 actin-binding domain-containing protein</fullName>
    </recommendedName>
</protein>
<sequence length="252" mass="26937">MLSIRAFFADCSTPLTRIIFALRLGLCLLTGWGVLAFPVPARGTDLTDLEEVVDNARLTFAHFAGNPDLAWIRSNLKEAKGILILPQVLQAGYFVGATLGSGVLLLHDERTGEWSDPAFYTVKAGSFGLQIGLKRSQVVALIMTKKGIDSMVGSKFMLGGDLNLTVGPVGRGLAGGVTPTMNADVVAYARSEGAYGGISLRGLILSPDDDWNEVYFGRSVSASEILLSGSSVRHWYSARLRAAVTDAQTEEP</sequence>
<dbReference type="InterPro" id="IPR007461">
    <property type="entry name" value="Ysc84_actin-binding"/>
</dbReference>
<accession>A0A1W1I6X9</accession>
<keyword evidence="3" id="KW-1185">Reference proteome</keyword>